<feature type="compositionally biased region" description="Acidic residues" evidence="10">
    <location>
        <begin position="39"/>
        <end position="50"/>
    </location>
</feature>
<keyword evidence="15" id="KW-1185">Reference proteome</keyword>
<sequence>MPPVKPAPEMETVEEVEQGAVGAGGEERIPDAGAGGGEGEQEEEEAEVSFDDLGLDEQLKRALRKKGIAMATPIQREAIPLILEGKDVVAKAKTGSGKTFAYLLPLLHELLKMSSEGSIRKPAPNAFILVPTRELCQQVYNEASSLLEFCTSKLKVVQVTASMSDKDITVALSGPPNIVVSTPACVATCISKAIIRGSSIKESLSMMILDEADLLLSYRCEDDLKALIPHIPRSCQTILMSATSSSDVDKLTKLLLHNPFVLTLTEVGRVKDDVIPRNVQQFWATYPNLLGIKRLVVVVISCDAKDKMLHTLALLKFELVQKKVLIFVNSIDMAFRLRLFLEKFGIRSAVLNAELPQNSRLHIIEAFNARLFDYLIATDDTKTKEEKQTDKENKKEPRVSHKHLQQSLDAEFGVVRGIDFKNVFTVVNFDMPPDPAGYVHRIGRTGRANKTGASISLVSPNESNTFEAIEHMLQDFEKKDTGCISPFPLLTKDAVESLRYRAQDVARSVTTRDIQEARRQDIKNEILNSEKLKSHFEENPRDLDLLKHDKLLSNKEIPAHLRDVPDYLIDPKTKEASNVVKLSRAAMGIDKPQRRKRQGFKGGSGKSRDPLKTFSAEGKSRRRGKKNIDGEQERRKKSRKAEN</sequence>
<feature type="domain" description="DEAD-box RNA helicase Q" evidence="13">
    <location>
        <begin position="48"/>
        <end position="76"/>
    </location>
</feature>
<dbReference type="PROSITE" id="PS51192">
    <property type="entry name" value="HELICASE_ATP_BIND_1"/>
    <property type="match status" value="1"/>
</dbReference>
<proteinExistence type="inferred from homology"/>
<dbReference type="SUPFAM" id="SSF52540">
    <property type="entry name" value="P-loop containing nucleoside triphosphate hydrolases"/>
    <property type="match status" value="2"/>
</dbReference>
<name>A0AAQ3STK6_PASNO</name>
<dbReference type="EC" id="3.6.4.13" evidence="1"/>
<feature type="region of interest" description="Disordered" evidence="10">
    <location>
        <begin position="584"/>
        <end position="643"/>
    </location>
</feature>
<dbReference type="PANTHER" id="PTHR47959:SF21">
    <property type="entry name" value="DEAD-BOX HELICASE 56"/>
    <property type="match status" value="1"/>
</dbReference>
<accession>A0AAQ3STK6</accession>
<evidence type="ECO:0000256" key="2">
    <source>
        <dbReference type="ARBA" id="ARBA00022741"/>
    </source>
</evidence>
<gene>
    <name evidence="14" type="ORF">U9M48_010444</name>
</gene>
<dbReference type="InterPro" id="IPR014014">
    <property type="entry name" value="RNA_helicase_DEAD_Q_motif"/>
</dbReference>
<dbReference type="SMART" id="SM00487">
    <property type="entry name" value="DEXDc"/>
    <property type="match status" value="1"/>
</dbReference>
<dbReference type="PANTHER" id="PTHR47959">
    <property type="entry name" value="ATP-DEPENDENT RNA HELICASE RHLE-RELATED"/>
    <property type="match status" value="1"/>
</dbReference>
<comment type="similarity">
    <text evidence="7">Belongs to the DEAD box helicase family. DDX56/DBP9 subfamily.</text>
</comment>
<feature type="compositionally biased region" description="Basic and acidic residues" evidence="10">
    <location>
        <begin position="383"/>
        <end position="399"/>
    </location>
</feature>
<evidence type="ECO:0000256" key="3">
    <source>
        <dbReference type="ARBA" id="ARBA00022801"/>
    </source>
</evidence>
<evidence type="ECO:0000256" key="6">
    <source>
        <dbReference type="ARBA" id="ARBA00022884"/>
    </source>
</evidence>
<evidence type="ECO:0000259" key="12">
    <source>
        <dbReference type="PROSITE" id="PS51194"/>
    </source>
</evidence>
<keyword evidence="4" id="KW-0347">Helicase</keyword>
<dbReference type="GO" id="GO:0003724">
    <property type="term" value="F:RNA helicase activity"/>
    <property type="evidence" value="ECO:0007669"/>
    <property type="project" value="UniProtKB-EC"/>
</dbReference>
<dbReference type="InterPro" id="IPR050079">
    <property type="entry name" value="DEAD_box_RNA_helicase"/>
</dbReference>
<dbReference type="Pfam" id="PF00271">
    <property type="entry name" value="Helicase_C"/>
    <property type="match status" value="1"/>
</dbReference>
<feature type="domain" description="Helicase ATP-binding" evidence="11">
    <location>
        <begin position="79"/>
        <end position="262"/>
    </location>
</feature>
<dbReference type="CDD" id="cd18787">
    <property type="entry name" value="SF2_C_DEAD"/>
    <property type="match status" value="1"/>
</dbReference>
<evidence type="ECO:0000259" key="13">
    <source>
        <dbReference type="PROSITE" id="PS51195"/>
    </source>
</evidence>
<dbReference type="EMBL" id="CP144746">
    <property type="protein sequence ID" value="WVZ60421.1"/>
    <property type="molecule type" value="Genomic_DNA"/>
</dbReference>
<reference evidence="14 15" key="1">
    <citation type="submission" date="2024-02" db="EMBL/GenBank/DDBJ databases">
        <title>High-quality chromosome-scale genome assembly of Pensacola bahiagrass (Paspalum notatum Flugge var. saurae).</title>
        <authorList>
            <person name="Vega J.M."/>
            <person name="Podio M."/>
            <person name="Orjuela J."/>
            <person name="Siena L.A."/>
            <person name="Pessino S.C."/>
            <person name="Combes M.C."/>
            <person name="Mariac C."/>
            <person name="Albertini E."/>
            <person name="Pupilli F."/>
            <person name="Ortiz J.P.A."/>
            <person name="Leblanc O."/>
        </authorList>
    </citation>
    <scope>NUCLEOTIDE SEQUENCE [LARGE SCALE GENOMIC DNA]</scope>
    <source>
        <strain evidence="14">R1</strain>
        <tissue evidence="14">Leaf</tissue>
    </source>
</reference>
<protein>
    <recommendedName>
        <fullName evidence="1">RNA helicase</fullName>
        <ecNumber evidence="1">3.6.4.13</ecNumber>
    </recommendedName>
</protein>
<dbReference type="InterPro" id="IPR014001">
    <property type="entry name" value="Helicase_ATP-bd"/>
</dbReference>
<organism evidence="14 15">
    <name type="scientific">Paspalum notatum var. saurae</name>
    <dbReference type="NCBI Taxonomy" id="547442"/>
    <lineage>
        <taxon>Eukaryota</taxon>
        <taxon>Viridiplantae</taxon>
        <taxon>Streptophyta</taxon>
        <taxon>Embryophyta</taxon>
        <taxon>Tracheophyta</taxon>
        <taxon>Spermatophyta</taxon>
        <taxon>Magnoliopsida</taxon>
        <taxon>Liliopsida</taxon>
        <taxon>Poales</taxon>
        <taxon>Poaceae</taxon>
        <taxon>PACMAD clade</taxon>
        <taxon>Panicoideae</taxon>
        <taxon>Andropogonodae</taxon>
        <taxon>Paspaleae</taxon>
        <taxon>Paspalinae</taxon>
        <taxon>Paspalum</taxon>
    </lineage>
</organism>
<keyword evidence="3" id="KW-0378">Hydrolase</keyword>
<dbReference type="InterPro" id="IPR001650">
    <property type="entry name" value="Helicase_C-like"/>
</dbReference>
<feature type="domain" description="Helicase C-terminal" evidence="12">
    <location>
        <begin position="314"/>
        <end position="495"/>
    </location>
</feature>
<dbReference type="Gene3D" id="3.40.50.300">
    <property type="entry name" value="P-loop containing nucleotide triphosphate hydrolases"/>
    <property type="match status" value="2"/>
</dbReference>
<dbReference type="PROSITE" id="PS51195">
    <property type="entry name" value="Q_MOTIF"/>
    <property type="match status" value="1"/>
</dbReference>
<feature type="region of interest" description="Disordered" evidence="10">
    <location>
        <begin position="1"/>
        <end position="50"/>
    </location>
</feature>
<dbReference type="InterPro" id="IPR027417">
    <property type="entry name" value="P-loop_NTPase"/>
</dbReference>
<evidence type="ECO:0000259" key="11">
    <source>
        <dbReference type="PROSITE" id="PS51192"/>
    </source>
</evidence>
<evidence type="ECO:0000256" key="7">
    <source>
        <dbReference type="ARBA" id="ARBA00038041"/>
    </source>
</evidence>
<evidence type="ECO:0000313" key="14">
    <source>
        <dbReference type="EMBL" id="WVZ60421.1"/>
    </source>
</evidence>
<dbReference type="InterPro" id="IPR011545">
    <property type="entry name" value="DEAD/DEAH_box_helicase_dom"/>
</dbReference>
<evidence type="ECO:0000313" key="15">
    <source>
        <dbReference type="Proteomes" id="UP001341281"/>
    </source>
</evidence>
<keyword evidence="5" id="KW-0067">ATP-binding</keyword>
<evidence type="ECO:0000256" key="4">
    <source>
        <dbReference type="ARBA" id="ARBA00022806"/>
    </source>
</evidence>
<feature type="short sequence motif" description="Q motif" evidence="9">
    <location>
        <begin position="48"/>
        <end position="76"/>
    </location>
</feature>
<evidence type="ECO:0000256" key="8">
    <source>
        <dbReference type="ARBA" id="ARBA00047984"/>
    </source>
</evidence>
<dbReference type="GO" id="GO:0003723">
    <property type="term" value="F:RNA binding"/>
    <property type="evidence" value="ECO:0007669"/>
    <property type="project" value="UniProtKB-KW"/>
</dbReference>
<dbReference type="PROSITE" id="PS51194">
    <property type="entry name" value="HELICASE_CTER"/>
    <property type="match status" value="1"/>
</dbReference>
<evidence type="ECO:0000256" key="5">
    <source>
        <dbReference type="ARBA" id="ARBA00022840"/>
    </source>
</evidence>
<dbReference type="SMART" id="SM00490">
    <property type="entry name" value="HELICc"/>
    <property type="match status" value="1"/>
</dbReference>
<dbReference type="AlphaFoldDB" id="A0AAQ3STK6"/>
<evidence type="ECO:0000256" key="10">
    <source>
        <dbReference type="SAM" id="MobiDB-lite"/>
    </source>
</evidence>
<dbReference type="GO" id="GO:0005829">
    <property type="term" value="C:cytosol"/>
    <property type="evidence" value="ECO:0007669"/>
    <property type="project" value="TreeGrafter"/>
</dbReference>
<evidence type="ECO:0000256" key="1">
    <source>
        <dbReference type="ARBA" id="ARBA00012552"/>
    </source>
</evidence>
<comment type="catalytic activity">
    <reaction evidence="8">
        <text>ATP + H2O = ADP + phosphate + H(+)</text>
        <dbReference type="Rhea" id="RHEA:13065"/>
        <dbReference type="ChEBI" id="CHEBI:15377"/>
        <dbReference type="ChEBI" id="CHEBI:15378"/>
        <dbReference type="ChEBI" id="CHEBI:30616"/>
        <dbReference type="ChEBI" id="CHEBI:43474"/>
        <dbReference type="ChEBI" id="CHEBI:456216"/>
        <dbReference type="EC" id="3.6.4.13"/>
    </reaction>
</comment>
<keyword evidence="2" id="KW-0547">Nucleotide-binding</keyword>
<evidence type="ECO:0000256" key="9">
    <source>
        <dbReference type="PROSITE-ProRule" id="PRU00552"/>
    </source>
</evidence>
<dbReference type="Proteomes" id="UP001341281">
    <property type="component" value="Chromosome 02"/>
</dbReference>
<dbReference type="Pfam" id="PF00270">
    <property type="entry name" value="DEAD"/>
    <property type="match status" value="1"/>
</dbReference>
<dbReference type="GO" id="GO:0005524">
    <property type="term" value="F:ATP binding"/>
    <property type="evidence" value="ECO:0007669"/>
    <property type="project" value="UniProtKB-KW"/>
</dbReference>
<dbReference type="GO" id="GO:0016787">
    <property type="term" value="F:hydrolase activity"/>
    <property type="evidence" value="ECO:0007669"/>
    <property type="project" value="UniProtKB-KW"/>
</dbReference>
<feature type="region of interest" description="Disordered" evidence="10">
    <location>
        <begin position="383"/>
        <end position="402"/>
    </location>
</feature>
<keyword evidence="6" id="KW-0694">RNA-binding</keyword>
<feature type="compositionally biased region" description="Basic and acidic residues" evidence="10">
    <location>
        <begin position="626"/>
        <end position="643"/>
    </location>
</feature>
<dbReference type="CDD" id="cd17961">
    <property type="entry name" value="DEADc_DDX56"/>
    <property type="match status" value="1"/>
</dbReference>